<evidence type="ECO:0000256" key="2">
    <source>
        <dbReference type="SAM" id="Phobius"/>
    </source>
</evidence>
<dbReference type="Proteomes" id="UP001620626">
    <property type="component" value="Unassembled WGS sequence"/>
</dbReference>
<protein>
    <submittedName>
        <fullName evidence="3">Uncharacterized protein</fullName>
    </submittedName>
</protein>
<keyword evidence="2" id="KW-1133">Transmembrane helix</keyword>
<keyword evidence="1" id="KW-1015">Disulfide bond</keyword>
<dbReference type="InterPro" id="IPR004156">
    <property type="entry name" value="OATP"/>
</dbReference>
<keyword evidence="4" id="KW-1185">Reference proteome</keyword>
<proteinExistence type="predicted"/>
<dbReference type="PANTHER" id="PTHR11388:SF76">
    <property type="entry name" value="SOLUTE CARRIER ORGANIC ANION TRANSPORTER FAMILY MEMBER"/>
    <property type="match status" value="1"/>
</dbReference>
<dbReference type="SUPFAM" id="SSF103473">
    <property type="entry name" value="MFS general substrate transporter"/>
    <property type="match status" value="1"/>
</dbReference>
<feature type="transmembrane region" description="Helical" evidence="2">
    <location>
        <begin position="7"/>
        <end position="30"/>
    </location>
</feature>
<comment type="caution">
    <text evidence="3">The sequence shown here is derived from an EMBL/GenBank/DDBJ whole genome shotgun (WGS) entry which is preliminary data.</text>
</comment>
<evidence type="ECO:0000256" key="1">
    <source>
        <dbReference type="ARBA" id="ARBA00023157"/>
    </source>
</evidence>
<dbReference type="Pfam" id="PF03137">
    <property type="entry name" value="OATP"/>
    <property type="match status" value="1"/>
</dbReference>
<name>A0ABD2JSP3_9BILA</name>
<reference evidence="3 4" key="1">
    <citation type="submission" date="2024-10" db="EMBL/GenBank/DDBJ databases">
        <authorList>
            <person name="Kim D."/>
        </authorList>
    </citation>
    <scope>NUCLEOTIDE SEQUENCE [LARGE SCALE GENOMIC DNA]</scope>
    <source>
        <strain evidence="3">BH-2024</strain>
    </source>
</reference>
<feature type="transmembrane region" description="Helical" evidence="2">
    <location>
        <begin position="50"/>
        <end position="69"/>
    </location>
</feature>
<sequence length="163" mass="18923">MVEVQRIYAFLALFTFIYFLESIGGTYMIASVQNIERQFRIPSKLSGFLVSAHDISYVLTVVFVSYYGSRGNRAKWIGFGTFLIACAHIITAMSNFLFRAETPQLNFAEVEDRLRPNPSLLTENVTIPAFFEYAPIRDRIPARMREMVKQMQIKYKIFFDTFI</sequence>
<keyword evidence="2" id="KW-0472">Membrane</keyword>
<dbReference type="InterPro" id="IPR036259">
    <property type="entry name" value="MFS_trans_sf"/>
</dbReference>
<organism evidence="3 4">
    <name type="scientific">Heterodera trifolii</name>
    <dbReference type="NCBI Taxonomy" id="157864"/>
    <lineage>
        <taxon>Eukaryota</taxon>
        <taxon>Metazoa</taxon>
        <taxon>Ecdysozoa</taxon>
        <taxon>Nematoda</taxon>
        <taxon>Chromadorea</taxon>
        <taxon>Rhabditida</taxon>
        <taxon>Tylenchina</taxon>
        <taxon>Tylenchomorpha</taxon>
        <taxon>Tylenchoidea</taxon>
        <taxon>Heteroderidae</taxon>
        <taxon>Heteroderinae</taxon>
        <taxon>Heterodera</taxon>
    </lineage>
</organism>
<evidence type="ECO:0000313" key="4">
    <source>
        <dbReference type="Proteomes" id="UP001620626"/>
    </source>
</evidence>
<evidence type="ECO:0000313" key="3">
    <source>
        <dbReference type="EMBL" id="KAL3093631.1"/>
    </source>
</evidence>
<feature type="transmembrane region" description="Helical" evidence="2">
    <location>
        <begin position="76"/>
        <end position="98"/>
    </location>
</feature>
<accession>A0ABD2JSP3</accession>
<gene>
    <name evidence="3" type="ORF">niasHT_026669</name>
</gene>
<dbReference type="EMBL" id="JBICBT010000910">
    <property type="protein sequence ID" value="KAL3093631.1"/>
    <property type="molecule type" value="Genomic_DNA"/>
</dbReference>
<dbReference type="AlphaFoldDB" id="A0ABD2JSP3"/>
<dbReference type="PANTHER" id="PTHR11388">
    <property type="entry name" value="ORGANIC ANION TRANSPORTER"/>
    <property type="match status" value="1"/>
</dbReference>
<keyword evidence="2" id="KW-0812">Transmembrane</keyword>